<evidence type="ECO:0000256" key="1">
    <source>
        <dbReference type="ARBA" id="ARBA00008655"/>
    </source>
</evidence>
<reference evidence="9 10" key="1">
    <citation type="submission" date="2019-09" db="EMBL/GenBank/DDBJ databases">
        <title>The hologenome of the rock-dwelling lichen Lasallia pustulata.</title>
        <authorList>
            <person name="Greshake Tzovaras B."/>
            <person name="Segers F."/>
            <person name="Bicker A."/>
            <person name="Dal Grande F."/>
            <person name="Otte J."/>
            <person name="Hankeln T."/>
            <person name="Schmitt I."/>
            <person name="Ebersberger I."/>
        </authorList>
    </citation>
    <scope>NUCLEOTIDE SEQUENCE [LARGE SCALE GENOMIC DNA]</scope>
    <source>
        <strain evidence="9">A1-1</strain>
    </source>
</reference>
<evidence type="ECO:0000313" key="10">
    <source>
        <dbReference type="Proteomes" id="UP000324767"/>
    </source>
</evidence>
<keyword evidence="4" id="KW-0443">Lipid metabolism</keyword>
<keyword evidence="7" id="KW-0732">Signal</keyword>
<comment type="domain">
    <text evidence="4">The HXXXXD motif is essential for acyltransferase activity and may constitute the binding site for the phosphate moiety of the glycerol-3-phosphate.</text>
</comment>
<keyword evidence="6" id="KW-0472">Membrane</keyword>
<dbReference type="GO" id="GO:0003841">
    <property type="term" value="F:1-acylglycerol-3-phosphate O-acyltransferase activity"/>
    <property type="evidence" value="ECO:0007669"/>
    <property type="project" value="UniProtKB-UniRule"/>
</dbReference>
<evidence type="ECO:0000256" key="4">
    <source>
        <dbReference type="RuleBase" id="RU361267"/>
    </source>
</evidence>
<comment type="caution">
    <text evidence="9">The sequence shown here is derived from an EMBL/GenBank/DDBJ whole genome shotgun (WGS) entry which is preliminary data.</text>
</comment>
<dbReference type="GO" id="GO:0016020">
    <property type="term" value="C:membrane"/>
    <property type="evidence" value="ECO:0007669"/>
    <property type="project" value="InterPro"/>
</dbReference>
<dbReference type="Proteomes" id="UP000324767">
    <property type="component" value="Unassembled WGS sequence"/>
</dbReference>
<dbReference type="SMART" id="SM00563">
    <property type="entry name" value="PlsC"/>
    <property type="match status" value="1"/>
</dbReference>
<proteinExistence type="inferred from homology"/>
<gene>
    <name evidence="9" type="ORF">FRX48_04664</name>
</gene>
<keyword evidence="6" id="KW-0812">Transmembrane</keyword>
<dbReference type="CDD" id="cd07989">
    <property type="entry name" value="LPLAT_AGPAT-like"/>
    <property type="match status" value="1"/>
</dbReference>
<evidence type="ECO:0000259" key="8">
    <source>
        <dbReference type="SMART" id="SM00563"/>
    </source>
</evidence>
<dbReference type="PANTHER" id="PTHR10434:SF11">
    <property type="entry name" value="1-ACYL-SN-GLYCEROL-3-PHOSPHATE ACYLTRANSFERASE"/>
    <property type="match status" value="1"/>
</dbReference>
<sequence>MHPLLLSPLLLLLLSLLAIPLLHLTSHLLRTRTPSFLARLLSSYLCLLLCATYGVLAALLLRLTSHHLSTQHTVARAFKYSMLLLTGVRFDVVAGGPHLATRPAVFIANHQSELDVLLLGAVFPPHCAVTAKKSLARVPFLGWFMRLSGTVFVDRADRARAVKAFDGAAGEMRRRGQSVFIFPEGTRSYVTEPGLLGFKKGAFHLAVQAQVEVVPVVAAVYAGVMSVRERRFEAGRIPVKVLAPISTKGLTSADVDDLARTTRDLMLRELQLLSQTPAGQAVQYPKQPASSSPQSRSANYKPAAEPKKVGLSNGNNALQAGGAATTSGADAGKVRDAL</sequence>
<feature type="signal peptide" evidence="7">
    <location>
        <begin position="1"/>
        <end position="18"/>
    </location>
</feature>
<accession>A0A5M8PPF7</accession>
<dbReference type="EC" id="2.3.1.51" evidence="4"/>
<evidence type="ECO:0000256" key="2">
    <source>
        <dbReference type="ARBA" id="ARBA00022679"/>
    </source>
</evidence>
<dbReference type="PANTHER" id="PTHR10434">
    <property type="entry name" value="1-ACYL-SN-GLYCEROL-3-PHOSPHATE ACYLTRANSFERASE"/>
    <property type="match status" value="1"/>
</dbReference>
<feature type="compositionally biased region" description="Low complexity" evidence="5">
    <location>
        <begin position="287"/>
        <end position="298"/>
    </location>
</feature>
<dbReference type="AlphaFoldDB" id="A0A5M8PPF7"/>
<name>A0A5M8PPF7_9LECA</name>
<protein>
    <recommendedName>
        <fullName evidence="4">1-acyl-sn-glycerol-3-phosphate acyltransferase</fullName>
        <ecNumber evidence="4">2.3.1.51</ecNumber>
    </recommendedName>
</protein>
<organism evidence="9 10">
    <name type="scientific">Lasallia pustulata</name>
    <dbReference type="NCBI Taxonomy" id="136370"/>
    <lineage>
        <taxon>Eukaryota</taxon>
        <taxon>Fungi</taxon>
        <taxon>Dikarya</taxon>
        <taxon>Ascomycota</taxon>
        <taxon>Pezizomycotina</taxon>
        <taxon>Lecanoromycetes</taxon>
        <taxon>OSLEUM clade</taxon>
        <taxon>Umbilicariomycetidae</taxon>
        <taxon>Umbilicariales</taxon>
        <taxon>Umbilicariaceae</taxon>
        <taxon>Lasallia</taxon>
    </lineage>
</organism>
<dbReference type="InterPro" id="IPR002123">
    <property type="entry name" value="Plipid/glycerol_acylTrfase"/>
</dbReference>
<dbReference type="OrthoDB" id="202234at2759"/>
<evidence type="ECO:0000313" key="9">
    <source>
        <dbReference type="EMBL" id="KAA6411384.1"/>
    </source>
</evidence>
<comment type="similarity">
    <text evidence="1 4">Belongs to the 1-acyl-sn-glycerol-3-phosphate acyltransferase family.</text>
</comment>
<evidence type="ECO:0000256" key="6">
    <source>
        <dbReference type="SAM" id="Phobius"/>
    </source>
</evidence>
<feature type="domain" description="Phospholipid/glycerol acyltransferase" evidence="8">
    <location>
        <begin position="104"/>
        <end position="221"/>
    </location>
</feature>
<dbReference type="Pfam" id="PF01553">
    <property type="entry name" value="Acyltransferase"/>
    <property type="match status" value="1"/>
</dbReference>
<dbReference type="InterPro" id="IPR004552">
    <property type="entry name" value="AGP_acyltrans"/>
</dbReference>
<keyword evidence="6" id="KW-1133">Transmembrane helix</keyword>
<evidence type="ECO:0000256" key="7">
    <source>
        <dbReference type="SAM" id="SignalP"/>
    </source>
</evidence>
<evidence type="ECO:0000256" key="5">
    <source>
        <dbReference type="SAM" id="MobiDB-lite"/>
    </source>
</evidence>
<dbReference type="GO" id="GO:0006654">
    <property type="term" value="P:phosphatidic acid biosynthetic process"/>
    <property type="evidence" value="ECO:0007669"/>
    <property type="project" value="TreeGrafter"/>
</dbReference>
<feature type="region of interest" description="Disordered" evidence="5">
    <location>
        <begin position="278"/>
        <end position="338"/>
    </location>
</feature>
<comment type="catalytic activity">
    <reaction evidence="4">
        <text>a 1-acyl-sn-glycero-3-phosphate + an acyl-CoA = a 1,2-diacyl-sn-glycero-3-phosphate + CoA</text>
        <dbReference type="Rhea" id="RHEA:19709"/>
        <dbReference type="ChEBI" id="CHEBI:57287"/>
        <dbReference type="ChEBI" id="CHEBI:57970"/>
        <dbReference type="ChEBI" id="CHEBI:58342"/>
        <dbReference type="ChEBI" id="CHEBI:58608"/>
        <dbReference type="EC" id="2.3.1.51"/>
    </reaction>
</comment>
<keyword evidence="4" id="KW-1208">Phospholipid metabolism</keyword>
<feature type="compositionally biased region" description="Low complexity" evidence="5">
    <location>
        <begin position="310"/>
        <end position="331"/>
    </location>
</feature>
<dbReference type="NCBIfam" id="TIGR00530">
    <property type="entry name" value="AGP_acyltrn"/>
    <property type="match status" value="1"/>
</dbReference>
<keyword evidence="4" id="KW-0594">Phospholipid biosynthesis</keyword>
<feature type="chain" id="PRO_5024323104" description="1-acyl-sn-glycerol-3-phosphate acyltransferase" evidence="7">
    <location>
        <begin position="19"/>
        <end position="338"/>
    </location>
</feature>
<evidence type="ECO:0000256" key="3">
    <source>
        <dbReference type="ARBA" id="ARBA00023315"/>
    </source>
</evidence>
<feature type="transmembrane region" description="Helical" evidence="6">
    <location>
        <begin position="42"/>
        <end position="61"/>
    </location>
</feature>
<keyword evidence="2 4" id="KW-0808">Transferase</keyword>
<keyword evidence="3 4" id="KW-0012">Acyltransferase</keyword>
<dbReference type="SUPFAM" id="SSF69593">
    <property type="entry name" value="Glycerol-3-phosphate (1)-acyltransferase"/>
    <property type="match status" value="1"/>
</dbReference>
<dbReference type="GO" id="GO:0005783">
    <property type="term" value="C:endoplasmic reticulum"/>
    <property type="evidence" value="ECO:0007669"/>
    <property type="project" value="TreeGrafter"/>
</dbReference>
<keyword evidence="4" id="KW-0444">Lipid biosynthesis</keyword>
<dbReference type="EMBL" id="VXIT01000007">
    <property type="protein sequence ID" value="KAA6411384.1"/>
    <property type="molecule type" value="Genomic_DNA"/>
</dbReference>